<evidence type="ECO:0000313" key="3">
    <source>
        <dbReference type="Proteomes" id="UP000000305"/>
    </source>
</evidence>
<evidence type="ECO:0000256" key="1">
    <source>
        <dbReference type="SAM" id="MobiDB-lite"/>
    </source>
</evidence>
<sequence>MTNELHLIFKIVEQVVQQQIAEMQATWQDPTDAWGDDSAQLNISPLQHPAIAEEVKPEEGPEEEEIVSAEAEGGYPLENKISFSSVDYTYQQQGMSAEEEDEFPGPTESAPLPPPPPPIAAPVVESSPVPAAGGQTNRIIGYCRAVTPRRMRS</sequence>
<protein>
    <submittedName>
        <fullName evidence="2">Uncharacterized protein</fullName>
    </submittedName>
</protein>
<dbReference type="EMBL" id="GL733098">
    <property type="protein sequence ID" value="EFX63363.1"/>
    <property type="molecule type" value="Genomic_DNA"/>
</dbReference>
<keyword evidence="3" id="KW-1185">Reference proteome</keyword>
<gene>
    <name evidence="2" type="ORF">DAPPUDRAFT_335572</name>
</gene>
<feature type="compositionally biased region" description="Pro residues" evidence="1">
    <location>
        <begin position="111"/>
        <end position="120"/>
    </location>
</feature>
<dbReference type="HOGENOM" id="CLU_1715119_0_0_1"/>
<feature type="region of interest" description="Disordered" evidence="1">
    <location>
        <begin position="27"/>
        <end position="46"/>
    </location>
</feature>
<proteinExistence type="predicted"/>
<dbReference type="AlphaFoldDB" id="E9HY18"/>
<name>E9HY18_DAPPU</name>
<feature type="compositionally biased region" description="Low complexity" evidence="1">
    <location>
        <begin position="121"/>
        <end position="132"/>
    </location>
</feature>
<organism evidence="2 3">
    <name type="scientific">Daphnia pulex</name>
    <name type="common">Water flea</name>
    <dbReference type="NCBI Taxonomy" id="6669"/>
    <lineage>
        <taxon>Eukaryota</taxon>
        <taxon>Metazoa</taxon>
        <taxon>Ecdysozoa</taxon>
        <taxon>Arthropoda</taxon>
        <taxon>Crustacea</taxon>
        <taxon>Branchiopoda</taxon>
        <taxon>Diplostraca</taxon>
        <taxon>Cladocera</taxon>
        <taxon>Anomopoda</taxon>
        <taxon>Daphniidae</taxon>
        <taxon>Daphnia</taxon>
    </lineage>
</organism>
<dbReference type="Proteomes" id="UP000000305">
    <property type="component" value="Unassembled WGS sequence"/>
</dbReference>
<dbReference type="InParanoid" id="E9HY18"/>
<evidence type="ECO:0000313" key="2">
    <source>
        <dbReference type="EMBL" id="EFX63363.1"/>
    </source>
</evidence>
<accession>E9HY18</accession>
<feature type="region of interest" description="Disordered" evidence="1">
    <location>
        <begin position="53"/>
        <end position="73"/>
    </location>
</feature>
<feature type="region of interest" description="Disordered" evidence="1">
    <location>
        <begin position="90"/>
        <end position="135"/>
    </location>
</feature>
<dbReference type="KEGG" id="dpx:DAPPUDRAFT_335572"/>
<reference evidence="2 3" key="1">
    <citation type="journal article" date="2011" name="Science">
        <title>The ecoresponsive genome of Daphnia pulex.</title>
        <authorList>
            <person name="Colbourne J.K."/>
            <person name="Pfrender M.E."/>
            <person name="Gilbert D."/>
            <person name="Thomas W.K."/>
            <person name="Tucker A."/>
            <person name="Oakley T.H."/>
            <person name="Tokishita S."/>
            <person name="Aerts A."/>
            <person name="Arnold G.J."/>
            <person name="Basu M.K."/>
            <person name="Bauer D.J."/>
            <person name="Caceres C.E."/>
            <person name="Carmel L."/>
            <person name="Casola C."/>
            <person name="Choi J.H."/>
            <person name="Detter J.C."/>
            <person name="Dong Q."/>
            <person name="Dusheyko S."/>
            <person name="Eads B.D."/>
            <person name="Frohlich T."/>
            <person name="Geiler-Samerotte K.A."/>
            <person name="Gerlach D."/>
            <person name="Hatcher P."/>
            <person name="Jogdeo S."/>
            <person name="Krijgsveld J."/>
            <person name="Kriventseva E.V."/>
            <person name="Kultz D."/>
            <person name="Laforsch C."/>
            <person name="Lindquist E."/>
            <person name="Lopez J."/>
            <person name="Manak J.R."/>
            <person name="Muller J."/>
            <person name="Pangilinan J."/>
            <person name="Patwardhan R.P."/>
            <person name="Pitluck S."/>
            <person name="Pritham E.J."/>
            <person name="Rechtsteiner A."/>
            <person name="Rho M."/>
            <person name="Rogozin I.B."/>
            <person name="Sakarya O."/>
            <person name="Salamov A."/>
            <person name="Schaack S."/>
            <person name="Shapiro H."/>
            <person name="Shiga Y."/>
            <person name="Skalitzky C."/>
            <person name="Smith Z."/>
            <person name="Souvorov A."/>
            <person name="Sung W."/>
            <person name="Tang Z."/>
            <person name="Tsuchiya D."/>
            <person name="Tu H."/>
            <person name="Vos H."/>
            <person name="Wang M."/>
            <person name="Wolf Y.I."/>
            <person name="Yamagata H."/>
            <person name="Yamada T."/>
            <person name="Ye Y."/>
            <person name="Shaw J.R."/>
            <person name="Andrews J."/>
            <person name="Crease T.J."/>
            <person name="Tang H."/>
            <person name="Lucas S.M."/>
            <person name="Robertson H.M."/>
            <person name="Bork P."/>
            <person name="Koonin E.V."/>
            <person name="Zdobnov E.M."/>
            <person name="Grigoriev I.V."/>
            <person name="Lynch M."/>
            <person name="Boore J.L."/>
        </authorList>
    </citation>
    <scope>NUCLEOTIDE SEQUENCE [LARGE SCALE GENOMIC DNA]</scope>
</reference>